<protein>
    <recommendedName>
        <fullName evidence="2">DUF2087 domain-containing protein</fullName>
    </recommendedName>
</protein>
<reference evidence="4" key="1">
    <citation type="journal article" date="2019" name="Int. J. Syst. Evol. Microbiol.">
        <title>The Global Catalogue of Microorganisms (GCM) 10K type strain sequencing project: providing services to taxonomists for standard genome sequencing and annotation.</title>
        <authorList>
            <consortium name="The Broad Institute Genomics Platform"/>
            <consortium name="The Broad Institute Genome Sequencing Center for Infectious Disease"/>
            <person name="Wu L."/>
            <person name="Ma J."/>
        </authorList>
    </citation>
    <scope>NUCLEOTIDE SEQUENCE [LARGE SCALE GENOMIC DNA]</scope>
    <source>
        <strain evidence="4">JCM 18063</strain>
    </source>
</reference>
<feature type="domain" description="DUF2087" evidence="2">
    <location>
        <begin position="19"/>
        <end position="89"/>
    </location>
</feature>
<organism evidence="3 4">
    <name type="scientific">Isoptericola chiayiensis</name>
    <dbReference type="NCBI Taxonomy" id="579446"/>
    <lineage>
        <taxon>Bacteria</taxon>
        <taxon>Bacillati</taxon>
        <taxon>Actinomycetota</taxon>
        <taxon>Actinomycetes</taxon>
        <taxon>Micrococcales</taxon>
        <taxon>Promicromonosporaceae</taxon>
        <taxon>Isoptericola</taxon>
    </lineage>
</organism>
<accession>A0ABP8YIU5</accession>
<keyword evidence="4" id="KW-1185">Reference proteome</keyword>
<evidence type="ECO:0000256" key="1">
    <source>
        <dbReference type="SAM" id="MobiDB-lite"/>
    </source>
</evidence>
<dbReference type="Pfam" id="PF09860">
    <property type="entry name" value="DUF2087"/>
    <property type="match status" value="1"/>
</dbReference>
<evidence type="ECO:0000313" key="4">
    <source>
        <dbReference type="Proteomes" id="UP001500956"/>
    </source>
</evidence>
<dbReference type="InterPro" id="IPR018656">
    <property type="entry name" value="DUF2087"/>
</dbReference>
<feature type="region of interest" description="Disordered" evidence="1">
    <location>
        <begin position="108"/>
        <end position="144"/>
    </location>
</feature>
<dbReference type="EMBL" id="BAABID010000011">
    <property type="protein sequence ID" value="GAA4731482.1"/>
    <property type="molecule type" value="Genomic_DNA"/>
</dbReference>
<gene>
    <name evidence="3" type="ORF">GCM10023216_24420</name>
</gene>
<comment type="caution">
    <text evidence="3">The sequence shown here is derived from an EMBL/GenBank/DDBJ whole genome shotgun (WGS) entry which is preliminary data.</text>
</comment>
<evidence type="ECO:0000313" key="3">
    <source>
        <dbReference type="EMBL" id="GAA4731482.1"/>
    </source>
</evidence>
<dbReference type="RefSeq" id="WP_172153729.1">
    <property type="nucleotide sequence ID" value="NZ_BAABID010000011.1"/>
</dbReference>
<name>A0ABP8YIU5_9MICO</name>
<sequence length="144" mass="15749">MTAPRAAGGDPRRFLVDGRLERNPRRWRDKVAVTRFLATVAMPQLLEPLTERELTSRLAEIAVDPVGLRRAMVDLGLVARTRDGAEYWRTERTEHDPEPGAAEAIAAADRTLGESSGGAVGRVDGPRERPATADRLGWTNPPDG</sequence>
<dbReference type="Proteomes" id="UP001500956">
    <property type="component" value="Unassembled WGS sequence"/>
</dbReference>
<evidence type="ECO:0000259" key="2">
    <source>
        <dbReference type="Pfam" id="PF09860"/>
    </source>
</evidence>
<proteinExistence type="predicted"/>